<dbReference type="OrthoDB" id="2374094at2"/>
<name>A0A3D9I1Q4_9BACL</name>
<dbReference type="Pfam" id="PF03551">
    <property type="entry name" value="PadR"/>
    <property type="match status" value="1"/>
</dbReference>
<protein>
    <submittedName>
        <fullName evidence="2">PadR family transcriptional regulator</fullName>
    </submittedName>
</protein>
<keyword evidence="3" id="KW-1185">Reference proteome</keyword>
<evidence type="ECO:0000313" key="3">
    <source>
        <dbReference type="Proteomes" id="UP000256869"/>
    </source>
</evidence>
<evidence type="ECO:0000313" key="2">
    <source>
        <dbReference type="EMBL" id="RED55086.1"/>
    </source>
</evidence>
<reference evidence="2 3" key="1">
    <citation type="submission" date="2018-07" db="EMBL/GenBank/DDBJ databases">
        <title>Genomic Encyclopedia of Type Strains, Phase III (KMG-III): the genomes of soil and plant-associated and newly described type strains.</title>
        <authorList>
            <person name="Whitman W."/>
        </authorList>
    </citation>
    <scope>NUCLEOTIDE SEQUENCE [LARGE SCALE GENOMIC DNA]</scope>
    <source>
        <strain evidence="2 3">CECT 8236</strain>
    </source>
</reference>
<evidence type="ECO:0000259" key="1">
    <source>
        <dbReference type="Pfam" id="PF03551"/>
    </source>
</evidence>
<dbReference type="PANTHER" id="PTHR43252:SF2">
    <property type="entry name" value="TRANSCRIPTION REGULATOR, PADR-LIKE FAMILY"/>
    <property type="match status" value="1"/>
</dbReference>
<dbReference type="PANTHER" id="PTHR43252">
    <property type="entry name" value="TRANSCRIPTIONAL REGULATOR YQJI"/>
    <property type="match status" value="1"/>
</dbReference>
<comment type="caution">
    <text evidence="2">The sequence shown here is derived from an EMBL/GenBank/DDBJ whole genome shotgun (WGS) entry which is preliminary data.</text>
</comment>
<dbReference type="Proteomes" id="UP000256869">
    <property type="component" value="Unassembled WGS sequence"/>
</dbReference>
<gene>
    <name evidence="2" type="ORF">DFP95_11921</name>
</gene>
<dbReference type="InterPro" id="IPR036390">
    <property type="entry name" value="WH_DNA-bd_sf"/>
</dbReference>
<dbReference type="Gene3D" id="1.10.10.10">
    <property type="entry name" value="Winged helix-like DNA-binding domain superfamily/Winged helix DNA-binding domain"/>
    <property type="match status" value="1"/>
</dbReference>
<dbReference type="InterPro" id="IPR005149">
    <property type="entry name" value="Tscrpt_reg_PadR_N"/>
</dbReference>
<sequence length="175" mass="20800">MYEMIVLGFFMRYPMHGYRISKIVNDIVGPYTKFSSGRLYPLLAKLEQQAFITPAGAPNEDRQRMFQITESGQKHFFDVIMDTTSNQGEYQKLFWYKIIFFDLLTQEQRTYLLDHYINYCQTHVFYIQSELDDLQQRLQNSDGQLSSVITVMNRNINFWKSDLEYVQNIRNQIGG</sequence>
<feature type="domain" description="Transcription regulator PadR N-terminal" evidence="1">
    <location>
        <begin position="6"/>
        <end position="75"/>
    </location>
</feature>
<dbReference type="EMBL" id="QRDY01000019">
    <property type="protein sequence ID" value="RED55086.1"/>
    <property type="molecule type" value="Genomic_DNA"/>
</dbReference>
<dbReference type="SUPFAM" id="SSF46785">
    <property type="entry name" value="Winged helix' DNA-binding domain"/>
    <property type="match status" value="1"/>
</dbReference>
<organism evidence="2 3">
    <name type="scientific">Cohnella lupini</name>
    <dbReference type="NCBI Taxonomy" id="1294267"/>
    <lineage>
        <taxon>Bacteria</taxon>
        <taxon>Bacillati</taxon>
        <taxon>Bacillota</taxon>
        <taxon>Bacilli</taxon>
        <taxon>Bacillales</taxon>
        <taxon>Paenibacillaceae</taxon>
        <taxon>Cohnella</taxon>
    </lineage>
</organism>
<dbReference type="AlphaFoldDB" id="A0A3D9I1Q4"/>
<dbReference type="InterPro" id="IPR036388">
    <property type="entry name" value="WH-like_DNA-bd_sf"/>
</dbReference>
<accession>A0A3D9I1Q4</accession>
<proteinExistence type="predicted"/>